<dbReference type="SMART" id="SM00369">
    <property type="entry name" value="LRR_TYP"/>
    <property type="match status" value="4"/>
</dbReference>
<dbReference type="InterPro" id="IPR001611">
    <property type="entry name" value="Leu-rich_rpt"/>
</dbReference>
<proteinExistence type="predicted"/>
<dbReference type="InParanoid" id="A0A6P7FP39"/>
<dbReference type="InterPro" id="IPR032675">
    <property type="entry name" value="LRR_dom_sf"/>
</dbReference>
<evidence type="ECO:0000256" key="4">
    <source>
        <dbReference type="SAM" id="SignalP"/>
    </source>
</evidence>
<dbReference type="InterPro" id="IPR026906">
    <property type="entry name" value="LRR_5"/>
</dbReference>
<dbReference type="AlphaFoldDB" id="A0A6P7FP39"/>
<organism evidence="5">
    <name type="scientific">Diabrotica virgifera virgifera</name>
    <name type="common">western corn rootworm</name>
    <dbReference type="NCBI Taxonomy" id="50390"/>
    <lineage>
        <taxon>Eukaryota</taxon>
        <taxon>Metazoa</taxon>
        <taxon>Ecdysozoa</taxon>
        <taxon>Arthropoda</taxon>
        <taxon>Hexapoda</taxon>
        <taxon>Insecta</taxon>
        <taxon>Pterygota</taxon>
        <taxon>Neoptera</taxon>
        <taxon>Endopterygota</taxon>
        <taxon>Coleoptera</taxon>
        <taxon>Polyphaga</taxon>
        <taxon>Cucujiformia</taxon>
        <taxon>Chrysomeloidea</taxon>
        <taxon>Chrysomelidae</taxon>
        <taxon>Galerucinae</taxon>
        <taxon>Diabroticina</taxon>
        <taxon>Diabroticites</taxon>
        <taxon>Diabrotica</taxon>
    </lineage>
</organism>
<dbReference type="OrthoDB" id="676979at2759"/>
<dbReference type="PROSITE" id="PS51450">
    <property type="entry name" value="LRR"/>
    <property type="match status" value="1"/>
</dbReference>
<dbReference type="GO" id="GO:0019834">
    <property type="term" value="F:phospholipase A2 inhibitor activity"/>
    <property type="evidence" value="ECO:0007669"/>
    <property type="project" value="UniProtKB-KW"/>
</dbReference>
<keyword evidence="2 4" id="KW-0732">Signal</keyword>
<sequence>MIVNKILVLLFLPFCFGKSVEVTFKDVTFKGFSVFTEKFKKKIPSGNKLADFLPPKTVYDAIEMKEQHIPLLTKGSLADLDQLDELVIEYCGVEEVESGAISNVPNLRKLSLKGNAIKSIAKDVFSHLGISTLDLSLNQISTIHPQAFDNMPDLLNIQLADNFITQWNPEWLKNTPLLTRISLQNNSIEKLPAHAFKNMVGDKKYGKIDLTINLVFSHNKISEIDPEAFEDLTRINNLWLDNNVLESFDENLLSGIKVNDLRLNKNNIKCLDGNLDKILKAETNHIDSNPFDCNCLEKIKEWSNKKKNVDFTFAEMECTAQRIKVKMTALEKRLKELKGERDIPKEVEEIEVFETKPKNRAIKFVRI</sequence>
<dbReference type="Pfam" id="PF13855">
    <property type="entry name" value="LRR_8"/>
    <property type="match status" value="1"/>
</dbReference>
<keyword evidence="3" id="KW-0677">Repeat</keyword>
<evidence type="ECO:0000256" key="2">
    <source>
        <dbReference type="ARBA" id="ARBA00022729"/>
    </source>
</evidence>
<gene>
    <name evidence="5" type="primary">LOC114332359</name>
</gene>
<keyword evidence="1" id="KW-0433">Leucine-rich repeat</keyword>
<dbReference type="PANTHER" id="PTHR24369:SF210">
    <property type="entry name" value="CHAOPTIN-RELATED"/>
    <property type="match status" value="1"/>
</dbReference>
<evidence type="ECO:0000256" key="1">
    <source>
        <dbReference type="ARBA" id="ARBA00022614"/>
    </source>
</evidence>
<dbReference type="PANTHER" id="PTHR24369">
    <property type="entry name" value="ANTIGEN BSP, PUTATIVE-RELATED"/>
    <property type="match status" value="1"/>
</dbReference>
<dbReference type="InterPro" id="IPR003591">
    <property type="entry name" value="Leu-rich_rpt_typical-subtyp"/>
</dbReference>
<evidence type="ECO:0000313" key="5">
    <source>
        <dbReference type="RefSeq" id="XP_028137946.1"/>
    </source>
</evidence>
<feature type="signal peptide" evidence="4">
    <location>
        <begin position="1"/>
        <end position="17"/>
    </location>
</feature>
<accession>A0A6P7FP39</accession>
<dbReference type="Gene3D" id="3.80.10.10">
    <property type="entry name" value="Ribonuclease Inhibitor"/>
    <property type="match status" value="2"/>
</dbReference>
<dbReference type="RefSeq" id="XP_028137946.1">
    <property type="nucleotide sequence ID" value="XM_028282145.1"/>
</dbReference>
<keyword evidence="5" id="KW-0593">Phospholipase A2 inhibitor</keyword>
<protein>
    <submittedName>
        <fullName evidence="5">Phospholipase A2 inhibitor-like</fullName>
    </submittedName>
</protein>
<dbReference type="GO" id="GO:0005886">
    <property type="term" value="C:plasma membrane"/>
    <property type="evidence" value="ECO:0007669"/>
    <property type="project" value="TreeGrafter"/>
</dbReference>
<evidence type="ECO:0000256" key="3">
    <source>
        <dbReference type="ARBA" id="ARBA00022737"/>
    </source>
</evidence>
<dbReference type="InterPro" id="IPR050541">
    <property type="entry name" value="LRR_TM_domain-containing"/>
</dbReference>
<feature type="chain" id="PRO_5027729780" evidence="4">
    <location>
        <begin position="18"/>
        <end position="367"/>
    </location>
</feature>
<dbReference type="KEGG" id="dvv:114332359"/>
<dbReference type="SUPFAM" id="SSF52058">
    <property type="entry name" value="L domain-like"/>
    <property type="match status" value="1"/>
</dbReference>
<dbReference type="Pfam" id="PF13306">
    <property type="entry name" value="LRR_5"/>
    <property type="match status" value="1"/>
</dbReference>
<reference evidence="5" key="1">
    <citation type="submission" date="2025-08" db="UniProtKB">
        <authorList>
            <consortium name="RefSeq"/>
        </authorList>
    </citation>
    <scope>IDENTIFICATION</scope>
    <source>
        <tissue evidence="5">Whole insect</tissue>
    </source>
</reference>
<name>A0A6P7FP39_DIAVI</name>